<dbReference type="PANTHER" id="PTHR42683">
    <property type="entry name" value="ALDEHYDE REDUCTASE"/>
    <property type="match status" value="1"/>
</dbReference>
<dbReference type="Gene3D" id="3.90.180.10">
    <property type="entry name" value="Medium-chain alcohol dehydrogenases, catalytic domain"/>
    <property type="match status" value="1"/>
</dbReference>
<dbReference type="InterPro" id="IPR002328">
    <property type="entry name" value="ADH_Zn_CS"/>
</dbReference>
<evidence type="ECO:0000256" key="1">
    <source>
        <dbReference type="ARBA" id="ARBA00001947"/>
    </source>
</evidence>
<keyword evidence="4 8" id="KW-0862">Zinc</keyword>
<dbReference type="Pfam" id="PF08240">
    <property type="entry name" value="ADH_N"/>
    <property type="match status" value="1"/>
</dbReference>
<evidence type="ECO:0000256" key="2">
    <source>
        <dbReference type="ARBA" id="ARBA00008072"/>
    </source>
</evidence>
<dbReference type="STRING" id="1317117.ATO7_00695"/>
<evidence type="ECO:0000256" key="7">
    <source>
        <dbReference type="ARBA" id="ARBA00024074"/>
    </source>
</evidence>
<evidence type="ECO:0000256" key="6">
    <source>
        <dbReference type="ARBA" id="ARBA00023002"/>
    </source>
</evidence>
<evidence type="ECO:0000259" key="9">
    <source>
        <dbReference type="SMART" id="SM00829"/>
    </source>
</evidence>
<dbReference type="EC" id="1.1.1.2" evidence="7"/>
<dbReference type="Proteomes" id="UP000192342">
    <property type="component" value="Unassembled WGS sequence"/>
</dbReference>
<dbReference type="InterPro" id="IPR013154">
    <property type="entry name" value="ADH-like_N"/>
</dbReference>
<gene>
    <name evidence="10" type="ORF">ATO7_00695</name>
</gene>
<dbReference type="InterPro" id="IPR047109">
    <property type="entry name" value="CAD-like"/>
</dbReference>
<name>A0A1Y1SFH3_9GAMM</name>
<proteinExistence type="inferred from homology"/>
<dbReference type="Gene3D" id="3.40.50.720">
    <property type="entry name" value="NAD(P)-binding Rossmann-like Domain"/>
    <property type="match status" value="1"/>
</dbReference>
<dbReference type="SUPFAM" id="SSF51735">
    <property type="entry name" value="NAD(P)-binding Rossmann-fold domains"/>
    <property type="match status" value="1"/>
</dbReference>
<evidence type="ECO:0000256" key="4">
    <source>
        <dbReference type="ARBA" id="ARBA00022833"/>
    </source>
</evidence>
<dbReference type="CDD" id="cd05283">
    <property type="entry name" value="CAD1"/>
    <property type="match status" value="1"/>
</dbReference>
<evidence type="ECO:0000313" key="10">
    <source>
        <dbReference type="EMBL" id="ORE88348.1"/>
    </source>
</evidence>
<dbReference type="EMBL" id="AQQV01000001">
    <property type="protein sequence ID" value="ORE88348.1"/>
    <property type="molecule type" value="Genomic_DNA"/>
</dbReference>
<protein>
    <recommendedName>
        <fullName evidence="7">alcohol dehydrogenase (NADP(+))</fullName>
        <ecNumber evidence="7">1.1.1.2</ecNumber>
    </recommendedName>
</protein>
<comment type="cofactor">
    <cofactor evidence="1 8">
        <name>Zn(2+)</name>
        <dbReference type="ChEBI" id="CHEBI:29105"/>
    </cofactor>
</comment>
<keyword evidence="6" id="KW-0560">Oxidoreductase</keyword>
<dbReference type="GO" id="GO:0008270">
    <property type="term" value="F:zinc ion binding"/>
    <property type="evidence" value="ECO:0007669"/>
    <property type="project" value="InterPro"/>
</dbReference>
<evidence type="ECO:0000256" key="8">
    <source>
        <dbReference type="RuleBase" id="RU361277"/>
    </source>
</evidence>
<dbReference type="PROSITE" id="PS00059">
    <property type="entry name" value="ADH_ZINC"/>
    <property type="match status" value="1"/>
</dbReference>
<dbReference type="InterPro" id="IPR020843">
    <property type="entry name" value="ER"/>
</dbReference>
<dbReference type="SMART" id="SM00829">
    <property type="entry name" value="PKS_ER"/>
    <property type="match status" value="1"/>
</dbReference>
<dbReference type="FunFam" id="3.90.180.10:FF:000018">
    <property type="entry name" value="NAD(P)-dependent alcohol dehydrogenase"/>
    <property type="match status" value="1"/>
</dbReference>
<dbReference type="InterPro" id="IPR013149">
    <property type="entry name" value="ADH-like_C"/>
</dbReference>
<keyword evidence="5" id="KW-0521">NADP</keyword>
<evidence type="ECO:0000313" key="11">
    <source>
        <dbReference type="Proteomes" id="UP000192342"/>
    </source>
</evidence>
<feature type="domain" description="Enoyl reductase (ER)" evidence="9">
    <location>
        <begin position="14"/>
        <end position="334"/>
    </location>
</feature>
<organism evidence="10 11">
    <name type="scientific">Oceanococcus atlanticus</name>
    <dbReference type="NCBI Taxonomy" id="1317117"/>
    <lineage>
        <taxon>Bacteria</taxon>
        <taxon>Pseudomonadati</taxon>
        <taxon>Pseudomonadota</taxon>
        <taxon>Gammaproteobacteria</taxon>
        <taxon>Chromatiales</taxon>
        <taxon>Oceanococcaceae</taxon>
        <taxon>Oceanococcus</taxon>
    </lineage>
</organism>
<accession>A0A1Y1SFH3</accession>
<sequence length="340" mass="36510">MTGTVKAWAAQAPGEALQPYEFELGPLAADWVEVAVEYCGVCHSDLSMLDNEWGNSQYPLVPGHEIIGRVVACGDAVKRLKPGDRVGIGWFVASCNHCHSCVGGDQHLCRKNQPTIVGRAGGFAERVRAHWLWAEPLPQDLDAASAGPLFCGGATVFSPIVEFGVKPTDRVAVVGIGGLGHLAVQFLRAWGCEVTAFSSSESKADEARELGAHRVLSSRDAEALKGEAGRYDFVLVTVNVPLNWVGYLQALAPRGRLHFVGAVLEPVKVPAFSLIGGQKSVSGSPMARPKVVADMLSFAARHKIRPWVEEFPMSEVNQAIAHLRDGKARYRVVLRADGAA</sequence>
<keyword evidence="11" id="KW-1185">Reference proteome</keyword>
<comment type="similarity">
    <text evidence="2 8">Belongs to the zinc-containing alcohol dehydrogenase family.</text>
</comment>
<keyword evidence="3 8" id="KW-0479">Metal-binding</keyword>
<dbReference type="OrthoDB" id="9771084at2"/>
<dbReference type="InterPro" id="IPR036291">
    <property type="entry name" value="NAD(P)-bd_dom_sf"/>
</dbReference>
<reference evidence="10 11" key="1">
    <citation type="submission" date="2013-04" db="EMBL/GenBank/DDBJ databases">
        <title>Oceanococcus atlanticus 22II-S10r2 Genome Sequencing.</title>
        <authorList>
            <person name="Lai Q."/>
            <person name="Li G."/>
            <person name="Shao Z."/>
        </authorList>
    </citation>
    <scope>NUCLEOTIDE SEQUENCE [LARGE SCALE GENOMIC DNA]</scope>
    <source>
        <strain evidence="10 11">22II-S10r2</strain>
    </source>
</reference>
<dbReference type="Pfam" id="PF00107">
    <property type="entry name" value="ADH_zinc_N"/>
    <property type="match status" value="1"/>
</dbReference>
<dbReference type="InterPro" id="IPR011032">
    <property type="entry name" value="GroES-like_sf"/>
</dbReference>
<dbReference type="AlphaFoldDB" id="A0A1Y1SFH3"/>
<evidence type="ECO:0000256" key="3">
    <source>
        <dbReference type="ARBA" id="ARBA00022723"/>
    </source>
</evidence>
<dbReference type="SUPFAM" id="SSF50129">
    <property type="entry name" value="GroES-like"/>
    <property type="match status" value="1"/>
</dbReference>
<evidence type="ECO:0000256" key="5">
    <source>
        <dbReference type="ARBA" id="ARBA00022857"/>
    </source>
</evidence>
<dbReference type="FunFam" id="3.40.50.720:FF:000022">
    <property type="entry name" value="Cinnamyl alcohol dehydrogenase"/>
    <property type="match status" value="1"/>
</dbReference>
<comment type="caution">
    <text evidence="10">The sequence shown here is derived from an EMBL/GenBank/DDBJ whole genome shotgun (WGS) entry which is preliminary data.</text>
</comment>
<dbReference type="RefSeq" id="WP_083559000.1">
    <property type="nucleotide sequence ID" value="NZ_AQQV01000001.1"/>
</dbReference>
<dbReference type="GO" id="GO:0008106">
    <property type="term" value="F:alcohol dehydrogenase (NADP+) activity"/>
    <property type="evidence" value="ECO:0007669"/>
    <property type="project" value="UniProtKB-EC"/>
</dbReference>